<keyword evidence="2" id="KW-1185">Reference proteome</keyword>
<dbReference type="OrthoDB" id="7185309at2"/>
<evidence type="ECO:0000313" key="2">
    <source>
        <dbReference type="Proteomes" id="UP000244867"/>
    </source>
</evidence>
<protein>
    <submittedName>
        <fullName evidence="1">Thioredoxin family protein</fullName>
    </submittedName>
</protein>
<proteinExistence type="predicted"/>
<evidence type="ECO:0000313" key="1">
    <source>
        <dbReference type="EMBL" id="PUA82047.1"/>
    </source>
</evidence>
<dbReference type="AlphaFoldDB" id="A0A2R7Z0A3"/>
<gene>
    <name evidence="1" type="ORF">C7S10_08455</name>
</gene>
<dbReference type="RefSeq" id="WP_108343930.1">
    <property type="nucleotide sequence ID" value="NZ_PYXZ01000002.1"/>
</dbReference>
<comment type="caution">
    <text evidence="1">The sequence shown here is derived from an EMBL/GenBank/DDBJ whole genome shotgun (WGS) entry which is preliminary data.</text>
</comment>
<sequence length="99" mass="10754">MQVELLYFDGCPSWQVADQRLLEALALAGRGEVPVHRRRVETPEEADELGFIGSPSIRVDGRDPFAVGGEQVGLSCRMYPTAAGLRGSPEVEQLVEALS</sequence>
<reference evidence="1 2" key="1">
    <citation type="submission" date="2018-03" db="EMBL/GenBank/DDBJ databases">
        <authorList>
            <person name="Keele B.F."/>
        </authorList>
    </citation>
    <scope>NUCLEOTIDE SEQUENCE [LARGE SCALE GENOMIC DNA]</scope>
    <source>
        <strain evidence="1 2">IB-3</strain>
    </source>
</reference>
<dbReference type="Proteomes" id="UP000244867">
    <property type="component" value="Unassembled WGS sequence"/>
</dbReference>
<accession>A0A2R7Z0A3</accession>
<name>A0A2R7Z0A3_9ACTN</name>
<dbReference type="EMBL" id="PYXZ01000002">
    <property type="protein sequence ID" value="PUA82047.1"/>
    <property type="molecule type" value="Genomic_DNA"/>
</dbReference>
<organism evidence="1 2">
    <name type="scientific">Nocardioides currus</name>
    <dbReference type="NCBI Taxonomy" id="2133958"/>
    <lineage>
        <taxon>Bacteria</taxon>
        <taxon>Bacillati</taxon>
        <taxon>Actinomycetota</taxon>
        <taxon>Actinomycetes</taxon>
        <taxon>Propionibacteriales</taxon>
        <taxon>Nocardioidaceae</taxon>
        <taxon>Nocardioides</taxon>
    </lineage>
</organism>